<evidence type="ECO:0000256" key="1">
    <source>
        <dbReference type="SAM" id="Coils"/>
    </source>
</evidence>
<feature type="region of interest" description="Disordered" evidence="2">
    <location>
        <begin position="125"/>
        <end position="190"/>
    </location>
</feature>
<gene>
    <name evidence="3" type="ORF">J3Q64DRAFT_1046249</name>
</gene>
<dbReference type="Proteomes" id="UP001448207">
    <property type="component" value="Unassembled WGS sequence"/>
</dbReference>
<feature type="compositionally biased region" description="Polar residues" evidence="2">
    <location>
        <begin position="158"/>
        <end position="190"/>
    </location>
</feature>
<reference evidence="3 4" key="1">
    <citation type="submission" date="2024-04" db="EMBL/GenBank/DDBJ databases">
        <title>Symmetric and asymmetric DNA N6-adenine methylation regulates different biological responses in Mucorales.</title>
        <authorList>
            <consortium name="Lawrence Berkeley National Laboratory"/>
            <person name="Lax C."/>
            <person name="Mondo S.J."/>
            <person name="Osorio-Concepcion M."/>
            <person name="Muszewska A."/>
            <person name="Corrochano-Luque M."/>
            <person name="Gutierrez G."/>
            <person name="Riley R."/>
            <person name="Lipzen A."/>
            <person name="Guo J."/>
            <person name="Hundley H."/>
            <person name="Amirebrahimi M."/>
            <person name="Ng V."/>
            <person name="Lorenzo-Gutierrez D."/>
            <person name="Binder U."/>
            <person name="Yang J."/>
            <person name="Song Y."/>
            <person name="Canovas D."/>
            <person name="Navarro E."/>
            <person name="Freitag M."/>
            <person name="Gabaldon T."/>
            <person name="Grigoriev I.V."/>
            <person name="Corrochano L.M."/>
            <person name="Nicolas F.E."/>
            <person name="Garre V."/>
        </authorList>
    </citation>
    <scope>NUCLEOTIDE SEQUENCE [LARGE SCALE GENOMIC DNA]</scope>
    <source>
        <strain evidence="3 4">L51</strain>
    </source>
</reference>
<protein>
    <submittedName>
        <fullName evidence="3">Uncharacterized protein</fullName>
    </submittedName>
</protein>
<feature type="coiled-coil region" evidence="1">
    <location>
        <begin position="68"/>
        <end position="109"/>
    </location>
</feature>
<accession>A0ABR3BDY7</accession>
<evidence type="ECO:0000313" key="3">
    <source>
        <dbReference type="EMBL" id="KAL0097069.1"/>
    </source>
</evidence>
<feature type="compositionally biased region" description="Polar residues" evidence="2">
    <location>
        <begin position="125"/>
        <end position="134"/>
    </location>
</feature>
<sequence length="371" mass="41448">MNTTRDNYNRMRLDDILEHSSISVDTRNCVMELLDQVEDTNLRQVLRIEVKRMLGDHDRLVSSLRQHIEMLDNENTEHKAICNEYQRRYEKAVREMQFFKRKYDVTKEQLQKPSDSLKPGYIQALSQSKSQPTRANLPIDQSEYPPFDPMGDFGRQGLQANTFVANSPTWPGSPMSVVSDSTSLSTPRYRQNSTAANSLFSLQSSSTDSQSVYSAKQPADVLHEKSSWASRQIDLPFRSNGSVSSGNSVHSAPNAPRSLAAAVSDYSTLTRVQQRQLEPLSFGGSDGLWDTISKSKESDMTIEKMISNFLRRGGSPNTAKQSSTAQLVKYGYGLIHALIATKSPSSLDLLLQHGANPNCMTLSQTADDRVN</sequence>
<proteinExistence type="predicted"/>
<evidence type="ECO:0000313" key="4">
    <source>
        <dbReference type="Proteomes" id="UP001448207"/>
    </source>
</evidence>
<organism evidence="3 4">
    <name type="scientific">Phycomyces blakesleeanus</name>
    <dbReference type="NCBI Taxonomy" id="4837"/>
    <lineage>
        <taxon>Eukaryota</taxon>
        <taxon>Fungi</taxon>
        <taxon>Fungi incertae sedis</taxon>
        <taxon>Mucoromycota</taxon>
        <taxon>Mucoromycotina</taxon>
        <taxon>Mucoromycetes</taxon>
        <taxon>Mucorales</taxon>
        <taxon>Phycomycetaceae</taxon>
        <taxon>Phycomyces</taxon>
    </lineage>
</organism>
<dbReference type="EMBL" id="JBCLYO010000001">
    <property type="protein sequence ID" value="KAL0097069.1"/>
    <property type="molecule type" value="Genomic_DNA"/>
</dbReference>
<evidence type="ECO:0000256" key="2">
    <source>
        <dbReference type="SAM" id="MobiDB-lite"/>
    </source>
</evidence>
<comment type="caution">
    <text evidence="3">The sequence shown here is derived from an EMBL/GenBank/DDBJ whole genome shotgun (WGS) entry which is preliminary data.</text>
</comment>
<keyword evidence="1" id="KW-0175">Coiled coil</keyword>
<keyword evidence="4" id="KW-1185">Reference proteome</keyword>
<name>A0ABR3BDY7_PHYBL</name>